<evidence type="ECO:0000259" key="9">
    <source>
        <dbReference type="PROSITE" id="PS50237"/>
    </source>
</evidence>
<dbReference type="FunFam" id="3.30.2410.10:FF:000003">
    <property type="entry name" value="probable E3 ubiquitin-protein ligase HERC4 isoform X1"/>
    <property type="match status" value="1"/>
</dbReference>
<evidence type="ECO:0000256" key="7">
    <source>
        <dbReference type="PROSITE-ProRule" id="PRU00104"/>
    </source>
</evidence>
<dbReference type="AlphaFoldDB" id="A0A0N5AZI7"/>
<feature type="active site" description="Glycyl thioester intermediate" evidence="7">
    <location>
        <position position="954"/>
    </location>
</feature>
<protein>
    <recommendedName>
        <fullName evidence="3">HECT-type E3 ubiquitin transferase</fullName>
        <ecNumber evidence="3">2.3.2.26</ecNumber>
    </recommendedName>
</protein>
<reference evidence="11" key="1">
    <citation type="submission" date="2016-04" db="UniProtKB">
        <authorList>
            <consortium name="WormBaseParasite"/>
        </authorList>
    </citation>
    <scope>IDENTIFICATION</scope>
</reference>
<evidence type="ECO:0000256" key="6">
    <source>
        <dbReference type="ARBA" id="ARBA00022786"/>
    </source>
</evidence>
<feature type="region of interest" description="Disordered" evidence="8">
    <location>
        <begin position="169"/>
        <end position="261"/>
    </location>
</feature>
<dbReference type="InterPro" id="IPR035983">
    <property type="entry name" value="Hect_E3_ubiquitin_ligase"/>
</dbReference>
<organism evidence="10 11">
    <name type="scientific">Syphacia muris</name>
    <dbReference type="NCBI Taxonomy" id="451379"/>
    <lineage>
        <taxon>Eukaryota</taxon>
        <taxon>Metazoa</taxon>
        <taxon>Ecdysozoa</taxon>
        <taxon>Nematoda</taxon>
        <taxon>Chromadorea</taxon>
        <taxon>Rhabditida</taxon>
        <taxon>Spirurina</taxon>
        <taxon>Oxyuridomorpha</taxon>
        <taxon>Oxyuroidea</taxon>
        <taxon>Oxyuridae</taxon>
        <taxon>Syphacia</taxon>
    </lineage>
</organism>
<dbReference type="InterPro" id="IPR042556">
    <property type="entry name" value="AZUL_sf"/>
</dbReference>
<dbReference type="Gene3D" id="6.10.130.10">
    <property type="entry name" value="Ubiquitin-protein ligase E3A, N-terminal zinc-binding domain (AZUL)"/>
    <property type="match status" value="1"/>
</dbReference>
<dbReference type="FunFam" id="3.30.2160.10:FF:000004">
    <property type="entry name" value="probable E3 ubiquitin-protein ligase HERC4 isoform X1"/>
    <property type="match status" value="1"/>
</dbReference>
<dbReference type="Gene3D" id="3.30.2160.10">
    <property type="entry name" value="Hect, E3 ligase catalytic domain"/>
    <property type="match status" value="1"/>
</dbReference>
<evidence type="ECO:0000256" key="1">
    <source>
        <dbReference type="ARBA" id="ARBA00000885"/>
    </source>
</evidence>
<dbReference type="WBParaSite" id="SMUV_0001041201-mRNA-1">
    <property type="protein sequence ID" value="SMUV_0001041201-mRNA-1"/>
    <property type="gene ID" value="SMUV_0001041201"/>
</dbReference>
<feature type="compositionally biased region" description="Acidic residues" evidence="8">
    <location>
        <begin position="525"/>
        <end position="534"/>
    </location>
</feature>
<feature type="compositionally biased region" description="Low complexity" evidence="8">
    <location>
        <begin position="504"/>
        <end position="514"/>
    </location>
</feature>
<evidence type="ECO:0000256" key="8">
    <source>
        <dbReference type="SAM" id="MobiDB-lite"/>
    </source>
</evidence>
<dbReference type="InterPro" id="IPR032353">
    <property type="entry name" value="AZUL"/>
</dbReference>
<dbReference type="InterPro" id="IPR000569">
    <property type="entry name" value="HECT_dom"/>
</dbReference>
<dbReference type="GO" id="GO:0005737">
    <property type="term" value="C:cytoplasm"/>
    <property type="evidence" value="ECO:0007669"/>
    <property type="project" value="UniProtKB-SubCell"/>
</dbReference>
<dbReference type="PANTHER" id="PTHR45700:SF8">
    <property type="entry name" value="HECT-TYPE E3 UBIQUITIN TRANSFERASE"/>
    <property type="match status" value="1"/>
</dbReference>
<dbReference type="GO" id="GO:0000209">
    <property type="term" value="P:protein polyubiquitination"/>
    <property type="evidence" value="ECO:0007669"/>
    <property type="project" value="InterPro"/>
</dbReference>
<evidence type="ECO:0000256" key="2">
    <source>
        <dbReference type="ARBA" id="ARBA00004496"/>
    </source>
</evidence>
<evidence type="ECO:0000256" key="5">
    <source>
        <dbReference type="ARBA" id="ARBA00022679"/>
    </source>
</evidence>
<keyword evidence="4" id="KW-0963">Cytoplasm</keyword>
<proteinExistence type="predicted"/>
<accession>A0A0N5AZI7</accession>
<dbReference type="Gene3D" id="3.90.1750.10">
    <property type="entry name" value="Hect, E3 ligase catalytic domains"/>
    <property type="match status" value="1"/>
</dbReference>
<dbReference type="SMART" id="SM00119">
    <property type="entry name" value="HECTc"/>
    <property type="match status" value="1"/>
</dbReference>
<dbReference type="Pfam" id="PF16558">
    <property type="entry name" value="AZUL"/>
    <property type="match status" value="1"/>
</dbReference>
<keyword evidence="5" id="KW-0808">Transferase</keyword>
<dbReference type="STRING" id="451379.A0A0N5AZI7"/>
<name>A0A0N5AZI7_9BILA</name>
<feature type="compositionally biased region" description="Polar residues" evidence="8">
    <location>
        <begin position="169"/>
        <end position="184"/>
    </location>
</feature>
<feature type="domain" description="HECT" evidence="9">
    <location>
        <begin position="658"/>
        <end position="986"/>
    </location>
</feature>
<keyword evidence="10" id="KW-1185">Reference proteome</keyword>
<dbReference type="Pfam" id="PF00632">
    <property type="entry name" value="HECT"/>
    <property type="match status" value="1"/>
</dbReference>
<feature type="compositionally biased region" description="Polar residues" evidence="8">
    <location>
        <begin position="243"/>
        <end position="253"/>
    </location>
</feature>
<evidence type="ECO:0000256" key="3">
    <source>
        <dbReference type="ARBA" id="ARBA00012485"/>
    </source>
</evidence>
<dbReference type="Proteomes" id="UP000046393">
    <property type="component" value="Unplaced"/>
</dbReference>
<dbReference type="PANTHER" id="PTHR45700">
    <property type="entry name" value="UBIQUITIN-PROTEIN LIGASE E3C"/>
    <property type="match status" value="1"/>
</dbReference>
<dbReference type="InterPro" id="IPR044611">
    <property type="entry name" value="E3A/B/C-like"/>
</dbReference>
<feature type="compositionally biased region" description="Polar residues" evidence="8">
    <location>
        <begin position="192"/>
        <end position="213"/>
    </location>
</feature>
<dbReference type="CDD" id="cd00078">
    <property type="entry name" value="HECTc"/>
    <property type="match status" value="1"/>
</dbReference>
<sequence length="986" mass="111495">MEDACGGDKVSHLEPSHEMKIAINRYYKQLLEGCGRRSCDNEDCASSGRFAKLSSNEAAARAIQCLRKKAYFCDPLEELSERRVAEMLETCREKNQWAPMRKYLENTLSNRDVLLSSFVENGFEHMSSKSFEETAPDTPSSKLVFVDFPLHAPRKRKVLERDGTGEINCASSLSHSTCDTSARTSDLDDVNVDNTTSTEKTSVNINDGVSSNSNHKHKEEEELEPDDKNMSSVDCGNTVEPMDTSNINGASNRINDDEGNSHYASAEKGLIEGFKSFEAHQDPKVNCKSGECENPVICELKNGRCPTDMVSARRCFALLFKDSTDYDNYLQDAISAIAQLCCNIDFQLQHKKAWDKDPLGIVHIMNLIFELPFVGWIEFIEVGFTALCKMCANLGHAGQTVLASVWASFDAEWIQDKVNIIQQALTLRVLNVIDTVGSLPRITDRCEPLPTAVQTLSILYKTVLIKSKRMMQEETLSIAEVVTDLFNSPTEGNNQGPLDGERQSASNETSSSLSEVLRSHVPRSEEEDDDEEDNMNQMDFIDAWTVSSNCLCIPLSEFHNDTLSENFSVEQDFVAYMSHQNTHLFSVVPQYSFILSTEVKQRFLILHNRVRQRKERRHAIEQAIIYGTALQPYLRLTVRRDHVVRDALDGLAAIALDDVSNFKKQLKVYFDGEHAVDEGGVSKEFYQLVTQELFCPDYGMFVCNQSSGLYWFNSQCTFCDDEYNLIGLLFGLAIYNNVLVDVRFPTLLYTKLLARPGAFEDLVQLEKDLYNGLVELLKYEGDVEAVFGCTFQISYVDAYGNTHLEPLVLNGDKIPVTNENRREYVTLYADFLLNKLVKRQFEAFKAGFEKAANCELLRRVCLPHEVEELVCGVLDLDFDLLSQSVKYQNGYSEKSKTIEDFWFVAKNMSTEEKKMLLQFITGSDRVPVGGLLKLELIIARNGDDKLRLPAAHTCYNILLLPDYNDLDVMRERLMKAISYSRGFGLQ</sequence>
<comment type="subcellular location">
    <subcellularLocation>
        <location evidence="2">Cytoplasm</location>
    </subcellularLocation>
</comment>
<comment type="catalytic activity">
    <reaction evidence="1">
        <text>S-ubiquitinyl-[E2 ubiquitin-conjugating enzyme]-L-cysteine + [acceptor protein]-L-lysine = [E2 ubiquitin-conjugating enzyme]-L-cysteine + N(6)-ubiquitinyl-[acceptor protein]-L-lysine.</text>
        <dbReference type="EC" id="2.3.2.26"/>
    </reaction>
</comment>
<dbReference type="SUPFAM" id="SSF56204">
    <property type="entry name" value="Hect, E3 ligase catalytic domain"/>
    <property type="match status" value="1"/>
</dbReference>
<dbReference type="GO" id="GO:0061630">
    <property type="term" value="F:ubiquitin protein ligase activity"/>
    <property type="evidence" value="ECO:0007669"/>
    <property type="project" value="UniProtKB-EC"/>
</dbReference>
<dbReference type="Gene3D" id="3.30.2410.10">
    <property type="entry name" value="Hect, E3 ligase catalytic domain"/>
    <property type="match status" value="1"/>
</dbReference>
<dbReference type="EC" id="2.3.2.26" evidence="3"/>
<evidence type="ECO:0000313" key="11">
    <source>
        <dbReference type="WBParaSite" id="SMUV_0001041201-mRNA-1"/>
    </source>
</evidence>
<evidence type="ECO:0000313" key="10">
    <source>
        <dbReference type="Proteomes" id="UP000046393"/>
    </source>
</evidence>
<feature type="compositionally biased region" description="Polar residues" evidence="8">
    <location>
        <begin position="487"/>
        <end position="496"/>
    </location>
</feature>
<evidence type="ECO:0000256" key="4">
    <source>
        <dbReference type="ARBA" id="ARBA00022490"/>
    </source>
</evidence>
<feature type="region of interest" description="Disordered" evidence="8">
    <location>
        <begin position="487"/>
        <end position="535"/>
    </location>
</feature>
<keyword evidence="6 7" id="KW-0833">Ubl conjugation pathway</keyword>
<dbReference type="PROSITE" id="PS50237">
    <property type="entry name" value="HECT"/>
    <property type="match status" value="1"/>
</dbReference>